<dbReference type="SUPFAM" id="SSF56112">
    <property type="entry name" value="Protein kinase-like (PK-like)"/>
    <property type="match status" value="1"/>
</dbReference>
<dbReference type="PANTHER" id="PTHR43895:SF32">
    <property type="entry name" value="SERINE_THREONINE-PROTEIN KINASE CHK1"/>
    <property type="match status" value="1"/>
</dbReference>
<dbReference type="SUPFAM" id="SSF52172">
    <property type="entry name" value="CheY-like"/>
    <property type="match status" value="1"/>
</dbReference>
<dbReference type="InterPro" id="IPR000719">
    <property type="entry name" value="Prot_kinase_dom"/>
</dbReference>
<keyword evidence="2" id="KW-0723">Serine/threonine-protein kinase</keyword>
<evidence type="ECO:0000256" key="6">
    <source>
        <dbReference type="ARBA" id="ARBA00022840"/>
    </source>
</evidence>
<dbReference type="CDD" id="cd14014">
    <property type="entry name" value="STKc_PknB_like"/>
    <property type="match status" value="1"/>
</dbReference>
<keyword evidence="12" id="KW-1185">Reference proteome</keyword>
<dbReference type="GO" id="GO:0106310">
    <property type="term" value="F:protein serine kinase activity"/>
    <property type="evidence" value="ECO:0007669"/>
    <property type="project" value="RHEA"/>
</dbReference>
<evidence type="ECO:0000256" key="1">
    <source>
        <dbReference type="ARBA" id="ARBA00012513"/>
    </source>
</evidence>
<dbReference type="PANTHER" id="PTHR43895">
    <property type="entry name" value="CALCIUM/CALMODULIN-DEPENDENT PROTEIN KINASE KINASE-RELATED"/>
    <property type="match status" value="1"/>
</dbReference>
<keyword evidence="5 11" id="KW-0418">Kinase</keyword>
<dbReference type="InterPro" id="IPR011009">
    <property type="entry name" value="Kinase-like_dom_sf"/>
</dbReference>
<dbReference type="PROSITE" id="PS50011">
    <property type="entry name" value="PROTEIN_KINASE_DOM"/>
    <property type="match status" value="1"/>
</dbReference>
<keyword evidence="6 9" id="KW-0067">ATP-binding</keyword>
<evidence type="ECO:0000256" key="5">
    <source>
        <dbReference type="ARBA" id="ARBA00022777"/>
    </source>
</evidence>
<dbReference type="AlphaFoldDB" id="A0A5C5WRU6"/>
<dbReference type="Gene3D" id="3.40.50.2300">
    <property type="match status" value="1"/>
</dbReference>
<evidence type="ECO:0000256" key="8">
    <source>
        <dbReference type="ARBA" id="ARBA00048679"/>
    </source>
</evidence>
<dbReference type="GO" id="GO:0005524">
    <property type="term" value="F:ATP binding"/>
    <property type="evidence" value="ECO:0007669"/>
    <property type="project" value="UniProtKB-UniRule"/>
</dbReference>
<dbReference type="OrthoDB" id="7806016at2"/>
<organism evidence="11 12">
    <name type="scientific">Rubripirellula amarantea</name>
    <dbReference type="NCBI Taxonomy" id="2527999"/>
    <lineage>
        <taxon>Bacteria</taxon>
        <taxon>Pseudomonadati</taxon>
        <taxon>Planctomycetota</taxon>
        <taxon>Planctomycetia</taxon>
        <taxon>Pirellulales</taxon>
        <taxon>Pirellulaceae</taxon>
        <taxon>Rubripirellula</taxon>
    </lineage>
</organism>
<dbReference type="InterPro" id="IPR011006">
    <property type="entry name" value="CheY-like_superfamily"/>
</dbReference>
<dbReference type="PROSITE" id="PS00107">
    <property type="entry name" value="PROTEIN_KINASE_ATP"/>
    <property type="match status" value="1"/>
</dbReference>
<evidence type="ECO:0000256" key="2">
    <source>
        <dbReference type="ARBA" id="ARBA00022527"/>
    </source>
</evidence>
<dbReference type="GO" id="GO:0007165">
    <property type="term" value="P:signal transduction"/>
    <property type="evidence" value="ECO:0007669"/>
    <property type="project" value="TreeGrafter"/>
</dbReference>
<evidence type="ECO:0000256" key="3">
    <source>
        <dbReference type="ARBA" id="ARBA00022679"/>
    </source>
</evidence>
<protein>
    <recommendedName>
        <fullName evidence="1">non-specific serine/threonine protein kinase</fullName>
        <ecNumber evidence="1">2.7.11.1</ecNumber>
    </recommendedName>
</protein>
<evidence type="ECO:0000259" key="10">
    <source>
        <dbReference type="PROSITE" id="PS50011"/>
    </source>
</evidence>
<dbReference type="RefSeq" id="WP_146513121.1">
    <property type="nucleotide sequence ID" value="NZ_SJPI01000001.1"/>
</dbReference>
<gene>
    <name evidence="11" type="primary">prkC_3</name>
    <name evidence="11" type="ORF">Pla22_04300</name>
</gene>
<comment type="caution">
    <text evidence="11">The sequence shown here is derived from an EMBL/GenBank/DDBJ whole genome shotgun (WGS) entry which is preliminary data.</text>
</comment>
<evidence type="ECO:0000256" key="7">
    <source>
        <dbReference type="ARBA" id="ARBA00047899"/>
    </source>
</evidence>
<dbReference type="Pfam" id="PF00069">
    <property type="entry name" value="Pkinase"/>
    <property type="match status" value="1"/>
</dbReference>
<dbReference type="InterPro" id="IPR017441">
    <property type="entry name" value="Protein_kinase_ATP_BS"/>
</dbReference>
<reference evidence="11 12" key="1">
    <citation type="submission" date="2019-02" db="EMBL/GenBank/DDBJ databases">
        <title>Deep-cultivation of Planctomycetes and their phenomic and genomic characterization uncovers novel biology.</title>
        <authorList>
            <person name="Wiegand S."/>
            <person name="Jogler M."/>
            <person name="Boedeker C."/>
            <person name="Pinto D."/>
            <person name="Vollmers J."/>
            <person name="Rivas-Marin E."/>
            <person name="Kohn T."/>
            <person name="Peeters S.H."/>
            <person name="Heuer A."/>
            <person name="Rast P."/>
            <person name="Oberbeckmann S."/>
            <person name="Bunk B."/>
            <person name="Jeske O."/>
            <person name="Meyerdierks A."/>
            <person name="Storesund J.E."/>
            <person name="Kallscheuer N."/>
            <person name="Luecker S."/>
            <person name="Lage O.M."/>
            <person name="Pohl T."/>
            <person name="Merkel B.J."/>
            <person name="Hornburger P."/>
            <person name="Mueller R.-W."/>
            <person name="Bruemmer F."/>
            <person name="Labrenz M."/>
            <person name="Spormann A.M."/>
            <person name="Op Den Camp H."/>
            <person name="Overmann J."/>
            <person name="Amann R."/>
            <person name="Jetten M.S.M."/>
            <person name="Mascher T."/>
            <person name="Medema M.H."/>
            <person name="Devos D.P."/>
            <person name="Kaster A.-K."/>
            <person name="Ovreas L."/>
            <person name="Rohde M."/>
            <person name="Galperin M.Y."/>
            <person name="Jogler C."/>
        </authorList>
    </citation>
    <scope>NUCLEOTIDE SEQUENCE [LARGE SCALE GENOMIC DNA]</scope>
    <source>
        <strain evidence="11 12">Pla22</strain>
    </source>
</reference>
<dbReference type="SMART" id="SM00220">
    <property type="entry name" value="S_TKc"/>
    <property type="match status" value="1"/>
</dbReference>
<sequence>MTDITAQNFVQRIADLGLAERSVVNRAYGEMGAGDHTLQDVVKAMQRQGIVTTLQTDKILKGDRHGYFYGDYKVLYLIGAGTFARVYRAEKFGGEVYAIKVLRKRFRDEIKELEQFLREGRMGLRLRHPNIVSILEVVPDVHNPFLVMEFVEGQTLRELVKVRGKLPADLALRLMYEIASGLAYAASLGIAHRDLKLSNVLVSSDGKAKLVDFGLAALTDRNNPEKMADCPNARAIDYAALERGTGVRKDDPRSDVYFAGNMLYHMIAGTPALTETRDRLARLNVSRFQEIPPLHERVPDVPGIANHLVQRAMAFNPEKRIQSAAALQAEVKKAIKILEEGKSGTGDQPYNLPMADHQDDDEDPTNEGEGYVVMLVESKPGLQNAIRERLKSRGYRVLVISNPNRALDRFSAQEEAPADCVIFGASELGNLAVEAFNQFASDDHTSSIPTILLVDRRQSHIIGAARRGPNRKMLALPLKVRELRTALNQLLSGVERRELGTY</sequence>
<evidence type="ECO:0000256" key="9">
    <source>
        <dbReference type="PROSITE-ProRule" id="PRU10141"/>
    </source>
</evidence>
<dbReference type="PROSITE" id="PS00108">
    <property type="entry name" value="PROTEIN_KINASE_ST"/>
    <property type="match status" value="1"/>
</dbReference>
<evidence type="ECO:0000313" key="12">
    <source>
        <dbReference type="Proteomes" id="UP000316598"/>
    </source>
</evidence>
<dbReference type="Gene3D" id="1.10.510.10">
    <property type="entry name" value="Transferase(Phosphotransferase) domain 1"/>
    <property type="match status" value="1"/>
</dbReference>
<feature type="binding site" evidence="9">
    <location>
        <position position="100"/>
    </location>
    <ligand>
        <name>ATP</name>
        <dbReference type="ChEBI" id="CHEBI:30616"/>
    </ligand>
</feature>
<dbReference type="EC" id="2.7.11.1" evidence="1"/>
<dbReference type="GO" id="GO:0004674">
    <property type="term" value="F:protein serine/threonine kinase activity"/>
    <property type="evidence" value="ECO:0007669"/>
    <property type="project" value="UniProtKB-KW"/>
</dbReference>
<keyword evidence="4 9" id="KW-0547">Nucleotide-binding</keyword>
<accession>A0A5C5WRU6</accession>
<evidence type="ECO:0000256" key="4">
    <source>
        <dbReference type="ARBA" id="ARBA00022741"/>
    </source>
</evidence>
<name>A0A5C5WRU6_9BACT</name>
<dbReference type="Proteomes" id="UP000316598">
    <property type="component" value="Unassembled WGS sequence"/>
</dbReference>
<comment type="catalytic activity">
    <reaction evidence="8">
        <text>L-seryl-[protein] + ATP = O-phospho-L-seryl-[protein] + ADP + H(+)</text>
        <dbReference type="Rhea" id="RHEA:17989"/>
        <dbReference type="Rhea" id="RHEA-COMP:9863"/>
        <dbReference type="Rhea" id="RHEA-COMP:11604"/>
        <dbReference type="ChEBI" id="CHEBI:15378"/>
        <dbReference type="ChEBI" id="CHEBI:29999"/>
        <dbReference type="ChEBI" id="CHEBI:30616"/>
        <dbReference type="ChEBI" id="CHEBI:83421"/>
        <dbReference type="ChEBI" id="CHEBI:456216"/>
        <dbReference type="EC" id="2.7.11.1"/>
    </reaction>
</comment>
<dbReference type="InterPro" id="IPR008271">
    <property type="entry name" value="Ser/Thr_kinase_AS"/>
</dbReference>
<dbReference type="EMBL" id="SJPI01000001">
    <property type="protein sequence ID" value="TWT52803.1"/>
    <property type="molecule type" value="Genomic_DNA"/>
</dbReference>
<comment type="catalytic activity">
    <reaction evidence="7">
        <text>L-threonyl-[protein] + ATP = O-phospho-L-threonyl-[protein] + ADP + H(+)</text>
        <dbReference type="Rhea" id="RHEA:46608"/>
        <dbReference type="Rhea" id="RHEA-COMP:11060"/>
        <dbReference type="Rhea" id="RHEA-COMP:11605"/>
        <dbReference type="ChEBI" id="CHEBI:15378"/>
        <dbReference type="ChEBI" id="CHEBI:30013"/>
        <dbReference type="ChEBI" id="CHEBI:30616"/>
        <dbReference type="ChEBI" id="CHEBI:61977"/>
        <dbReference type="ChEBI" id="CHEBI:456216"/>
        <dbReference type="EC" id="2.7.11.1"/>
    </reaction>
</comment>
<keyword evidence="3 11" id="KW-0808">Transferase</keyword>
<proteinExistence type="predicted"/>
<evidence type="ECO:0000313" key="11">
    <source>
        <dbReference type="EMBL" id="TWT52803.1"/>
    </source>
</evidence>
<feature type="domain" description="Protein kinase" evidence="10">
    <location>
        <begin position="72"/>
        <end position="335"/>
    </location>
</feature>